<gene>
    <name evidence="5" type="ORF">F4692_002480</name>
</gene>
<accession>A0A7Y9KT87</accession>
<dbReference type="PANTHER" id="PTHR11527">
    <property type="entry name" value="HEAT-SHOCK PROTEIN 20 FAMILY MEMBER"/>
    <property type="match status" value="1"/>
</dbReference>
<dbReference type="RefSeq" id="WP_179619907.1">
    <property type="nucleotide sequence ID" value="NZ_JACCBW010000002.1"/>
</dbReference>
<evidence type="ECO:0000313" key="5">
    <source>
        <dbReference type="EMBL" id="NYE37347.1"/>
    </source>
</evidence>
<feature type="compositionally biased region" description="Basic residues" evidence="3">
    <location>
        <begin position="149"/>
        <end position="164"/>
    </location>
</feature>
<evidence type="ECO:0000259" key="4">
    <source>
        <dbReference type="PROSITE" id="PS01031"/>
    </source>
</evidence>
<evidence type="ECO:0000313" key="6">
    <source>
        <dbReference type="Proteomes" id="UP000549911"/>
    </source>
</evidence>
<evidence type="ECO:0000256" key="1">
    <source>
        <dbReference type="PROSITE-ProRule" id="PRU00285"/>
    </source>
</evidence>
<comment type="similarity">
    <text evidence="1 2">Belongs to the small heat shock protein (HSP20) family.</text>
</comment>
<dbReference type="Pfam" id="PF00011">
    <property type="entry name" value="HSP20"/>
    <property type="match status" value="1"/>
</dbReference>
<dbReference type="InterPro" id="IPR008978">
    <property type="entry name" value="HSP20-like_chaperone"/>
</dbReference>
<protein>
    <submittedName>
        <fullName evidence="5">HSP20 family protein</fullName>
    </submittedName>
</protein>
<evidence type="ECO:0000256" key="2">
    <source>
        <dbReference type="RuleBase" id="RU003616"/>
    </source>
</evidence>
<dbReference type="EMBL" id="JACCBW010000002">
    <property type="protein sequence ID" value="NYE37347.1"/>
    <property type="molecule type" value="Genomic_DNA"/>
</dbReference>
<proteinExistence type="inferred from homology"/>
<reference evidence="5 6" key="1">
    <citation type="submission" date="2020-07" db="EMBL/GenBank/DDBJ databases">
        <authorList>
            <person name="Partida-Martinez L."/>
            <person name="Huntemann M."/>
            <person name="Clum A."/>
            <person name="Wang J."/>
            <person name="Palaniappan K."/>
            <person name="Ritter S."/>
            <person name="Chen I.-M."/>
            <person name="Stamatis D."/>
            <person name="Reddy T."/>
            <person name="O'Malley R."/>
            <person name="Daum C."/>
            <person name="Shapiro N."/>
            <person name="Ivanova N."/>
            <person name="Kyrpides N."/>
            <person name="Woyke T."/>
        </authorList>
    </citation>
    <scope>NUCLEOTIDE SEQUENCE [LARGE SCALE GENOMIC DNA]</scope>
    <source>
        <strain evidence="5 6">AT2.17</strain>
    </source>
</reference>
<feature type="domain" description="SHSP" evidence="4">
    <location>
        <begin position="39"/>
        <end position="153"/>
    </location>
</feature>
<dbReference type="Proteomes" id="UP000549911">
    <property type="component" value="Unassembled WGS sequence"/>
</dbReference>
<dbReference type="InterPro" id="IPR002068">
    <property type="entry name" value="A-crystallin/Hsp20_dom"/>
</dbReference>
<keyword evidence="6" id="KW-1185">Reference proteome</keyword>
<dbReference type="PROSITE" id="PS01031">
    <property type="entry name" value="SHSP"/>
    <property type="match status" value="1"/>
</dbReference>
<comment type="caution">
    <text evidence="5">The sequence shown here is derived from an EMBL/GenBank/DDBJ whole genome shotgun (WGS) entry which is preliminary data.</text>
</comment>
<evidence type="ECO:0000256" key="3">
    <source>
        <dbReference type="SAM" id="MobiDB-lite"/>
    </source>
</evidence>
<feature type="region of interest" description="Disordered" evidence="3">
    <location>
        <begin position="142"/>
        <end position="164"/>
    </location>
</feature>
<dbReference type="SUPFAM" id="SSF49764">
    <property type="entry name" value="HSP20-like chaperones"/>
    <property type="match status" value="1"/>
</dbReference>
<reference evidence="5 6" key="2">
    <citation type="submission" date="2020-08" db="EMBL/GenBank/DDBJ databases">
        <title>The Agave Microbiome: Exploring the role of microbial communities in plant adaptations to desert environments.</title>
        <authorList>
            <person name="Partida-Martinez L.P."/>
        </authorList>
    </citation>
    <scope>NUCLEOTIDE SEQUENCE [LARGE SCALE GENOMIC DNA]</scope>
    <source>
        <strain evidence="5 6">AT2.17</strain>
    </source>
</reference>
<dbReference type="CDD" id="cd06464">
    <property type="entry name" value="ACD_sHsps-like"/>
    <property type="match status" value="1"/>
</dbReference>
<dbReference type="InterPro" id="IPR031107">
    <property type="entry name" value="Small_HSP"/>
</dbReference>
<dbReference type="Gene3D" id="2.60.40.790">
    <property type="match status" value="1"/>
</dbReference>
<dbReference type="AlphaFoldDB" id="A0A7Y9KT87"/>
<sequence>MPDRRNPFEGVTDFVSELSRLRSLGVHGAPESAETAERTHASAWVPSTDILARGEDLLIRIELAGVDPDDVDLRFNHGVLTVSGARFAEADGEDGSVFLVRERYYGEFRRAITLPEAVSADDIEAAFEDGLVTITVSGAAAESESSRIAVRHTGRRPSARKVKG</sequence>
<organism evidence="5 6">
    <name type="scientific">Nocardioides cavernae</name>
    <dbReference type="NCBI Taxonomy" id="1921566"/>
    <lineage>
        <taxon>Bacteria</taxon>
        <taxon>Bacillati</taxon>
        <taxon>Actinomycetota</taxon>
        <taxon>Actinomycetes</taxon>
        <taxon>Propionibacteriales</taxon>
        <taxon>Nocardioidaceae</taxon>
        <taxon>Nocardioides</taxon>
    </lineage>
</organism>
<name>A0A7Y9KT87_9ACTN</name>